<dbReference type="PRINTS" id="PR00386">
    <property type="entry name" value="P53SUPPRESSR"/>
</dbReference>
<dbReference type="AlphaFoldDB" id="A0A8S0YLR3"/>
<dbReference type="InterPro" id="IPR002117">
    <property type="entry name" value="p53_tumour_suppressor"/>
</dbReference>
<feature type="transmembrane region" description="Helical" evidence="14">
    <location>
        <begin position="26"/>
        <end position="47"/>
    </location>
</feature>
<dbReference type="GO" id="GO:0005634">
    <property type="term" value="C:nucleus"/>
    <property type="evidence" value="ECO:0007669"/>
    <property type="project" value="UniProtKB-SubCell"/>
</dbReference>
<evidence type="ECO:0000256" key="10">
    <source>
        <dbReference type="ARBA" id="ARBA00023242"/>
    </source>
</evidence>
<gene>
    <name evidence="16" type="ORF">APLA_LOCUS71</name>
</gene>
<dbReference type="OrthoDB" id="7163044at2759"/>
<dbReference type="InterPro" id="IPR011615">
    <property type="entry name" value="p53_DNA-bd"/>
</dbReference>
<evidence type="ECO:0000256" key="9">
    <source>
        <dbReference type="ARBA" id="ARBA00023163"/>
    </source>
</evidence>
<sequence length="442" mass="50240">MLFIRNPQMLISLEIFEVHLTIGHTVYTVCVFHSLCFLAVCLVKFWWLRAEPFWYFGLVKFPSAICTIKMEAINSESIWEAALPDDYLTEMLINGVNDESCDHNLGCPDLNLEEITRDGLDYTTVNSEEVTLKVEVNDNNNDLSRYTGETKRGPPNSNNFTDKANFHVVVNSSDVQKKKFLYSYKLNRIYVDVNCNFSLSFNWDNNHVPAHMFIRSTVVFSEAEQSEKRVERCLQHLHESSGLPGHISKNVLHSARDVGTQGVYYCGDANVRDSWFSVVVYHNKTNEEPCTHAYKFTCKSSCPSGINRRPIAIIFTLEDVNGHVYGRQTVGAKVCACLRRDLHKDEESEGLFKTGKKRIPSNQIVQRVTKKIKVETRDVEHHMAMLPNITVEVNAMASGLRTMIDAMKIAGQHDPEVVEKYATSIAQLRTFLSTLENGTVPQ</sequence>
<feature type="site" description="Interaction with DNA" evidence="12">
    <location>
        <position position="177"/>
    </location>
</feature>
<keyword evidence="9" id="KW-0804">Transcription</keyword>
<dbReference type="Gene3D" id="2.60.40.720">
    <property type="match status" value="1"/>
</dbReference>
<evidence type="ECO:0000256" key="3">
    <source>
        <dbReference type="ARBA" id="ARBA00022703"/>
    </source>
</evidence>
<evidence type="ECO:0000256" key="13">
    <source>
        <dbReference type="PIRSR" id="PIRSR602117-3"/>
    </source>
</evidence>
<comment type="subcellular location">
    <subcellularLocation>
        <location evidence="1">Nucleus</location>
    </subcellularLocation>
</comment>
<evidence type="ECO:0000256" key="8">
    <source>
        <dbReference type="ARBA" id="ARBA00023159"/>
    </source>
</evidence>
<feature type="cross-link" description="Glycyl lysine isopeptide (Lys-Gly) (interchain with G-Cter in ubiquitin)" evidence="13">
    <location>
        <position position="353"/>
    </location>
</feature>
<evidence type="ECO:0000256" key="6">
    <source>
        <dbReference type="ARBA" id="ARBA00023015"/>
    </source>
</evidence>
<dbReference type="PANTHER" id="PTHR11447:SF16">
    <property type="entry name" value="P53 PROTEIN LONG FORM VARIANT 1"/>
    <property type="match status" value="1"/>
</dbReference>
<evidence type="ECO:0000256" key="5">
    <source>
        <dbReference type="ARBA" id="ARBA00022833"/>
    </source>
</evidence>
<dbReference type="GO" id="GO:0000981">
    <property type="term" value="F:DNA-binding transcription factor activity, RNA polymerase II-specific"/>
    <property type="evidence" value="ECO:0007669"/>
    <property type="project" value="TreeGrafter"/>
</dbReference>
<evidence type="ECO:0000259" key="15">
    <source>
        <dbReference type="Pfam" id="PF00870"/>
    </source>
</evidence>
<dbReference type="Proteomes" id="UP000494256">
    <property type="component" value="Unassembled WGS sequence"/>
</dbReference>
<dbReference type="EMBL" id="CADEBD010000024">
    <property type="protein sequence ID" value="CAB3219917.1"/>
    <property type="molecule type" value="Genomic_DNA"/>
</dbReference>
<evidence type="ECO:0000256" key="4">
    <source>
        <dbReference type="ARBA" id="ARBA00022723"/>
    </source>
</evidence>
<dbReference type="GO" id="GO:0006915">
    <property type="term" value="P:apoptotic process"/>
    <property type="evidence" value="ECO:0007669"/>
    <property type="project" value="UniProtKB-KW"/>
</dbReference>
<dbReference type="GO" id="GO:0046872">
    <property type="term" value="F:metal ion binding"/>
    <property type="evidence" value="ECO:0007669"/>
    <property type="project" value="UniProtKB-KW"/>
</dbReference>
<keyword evidence="14" id="KW-0472">Membrane</keyword>
<name>A0A8S0YLR3_ARCPL</name>
<dbReference type="InterPro" id="IPR008967">
    <property type="entry name" value="p53-like_TF_DNA-bd_sf"/>
</dbReference>
<dbReference type="SUPFAM" id="SSF49417">
    <property type="entry name" value="p53-like transcription factors"/>
    <property type="match status" value="1"/>
</dbReference>
<keyword evidence="6" id="KW-0805">Transcription regulation</keyword>
<comment type="similarity">
    <text evidence="2">Belongs to the p53 family.</text>
</comment>
<dbReference type="PANTHER" id="PTHR11447">
    <property type="entry name" value="CELLULAR TUMOR ANTIGEN P53"/>
    <property type="match status" value="1"/>
</dbReference>
<dbReference type="GO" id="GO:0000978">
    <property type="term" value="F:RNA polymerase II cis-regulatory region sequence-specific DNA binding"/>
    <property type="evidence" value="ECO:0007669"/>
    <property type="project" value="TreeGrafter"/>
</dbReference>
<accession>A0A8S0YLR3</accession>
<comment type="cofactor">
    <cofactor evidence="11">
        <name>Zn(2+)</name>
        <dbReference type="ChEBI" id="CHEBI:29105"/>
    </cofactor>
    <text evidence="11">Binds 1 zinc ion per subunit.</text>
</comment>
<evidence type="ECO:0000256" key="7">
    <source>
        <dbReference type="ARBA" id="ARBA00023125"/>
    </source>
</evidence>
<comment type="caution">
    <text evidence="16">The sequence shown here is derived from an EMBL/GenBank/DDBJ whole genome shotgun (WGS) entry which is preliminary data.</text>
</comment>
<keyword evidence="3" id="KW-0053">Apoptosis</keyword>
<feature type="domain" description="p53 DNA-binding" evidence="15">
    <location>
        <begin position="158"/>
        <end position="348"/>
    </location>
</feature>
<evidence type="ECO:0000256" key="14">
    <source>
        <dbReference type="SAM" id="Phobius"/>
    </source>
</evidence>
<keyword evidence="8" id="KW-0010">Activator</keyword>
<feature type="binding site" evidence="11">
    <location>
        <position position="302"/>
    </location>
    <ligand>
        <name>Zn(2+)</name>
        <dbReference type="ChEBI" id="CHEBI:29105"/>
    </ligand>
</feature>
<proteinExistence type="inferred from homology"/>
<dbReference type="Pfam" id="PF00870">
    <property type="entry name" value="P53"/>
    <property type="match status" value="1"/>
</dbReference>
<protein>
    <recommendedName>
        <fullName evidence="15">p53 DNA-binding domain-containing protein</fullName>
    </recommendedName>
</protein>
<dbReference type="InterPro" id="IPR012346">
    <property type="entry name" value="p53/RUNT-type_TF_DNA-bd_sf"/>
</dbReference>
<keyword evidence="14" id="KW-0812">Transmembrane</keyword>
<evidence type="ECO:0000313" key="16">
    <source>
        <dbReference type="EMBL" id="CAB3219917.1"/>
    </source>
</evidence>
<reference evidence="16 17" key="1">
    <citation type="submission" date="2020-04" db="EMBL/GenBank/DDBJ databases">
        <authorList>
            <person name="Wallbank WR R."/>
            <person name="Pardo Diaz C."/>
            <person name="Kozak K."/>
            <person name="Martin S."/>
            <person name="Jiggins C."/>
            <person name="Moest M."/>
            <person name="Warren A I."/>
            <person name="Byers J.R.P. K."/>
            <person name="Montejo-Kovacevich G."/>
            <person name="Yen C E."/>
        </authorList>
    </citation>
    <scope>NUCLEOTIDE SEQUENCE [LARGE SCALE GENOMIC DNA]</scope>
</reference>
<feature type="binding site" evidence="11">
    <location>
        <position position="233"/>
    </location>
    <ligand>
        <name>Zn(2+)</name>
        <dbReference type="ChEBI" id="CHEBI:29105"/>
    </ligand>
</feature>
<feature type="binding site" evidence="11">
    <location>
        <position position="298"/>
    </location>
    <ligand>
        <name>Zn(2+)</name>
        <dbReference type="ChEBI" id="CHEBI:29105"/>
    </ligand>
</feature>
<evidence type="ECO:0000313" key="17">
    <source>
        <dbReference type="Proteomes" id="UP000494256"/>
    </source>
</evidence>
<keyword evidence="14" id="KW-1133">Transmembrane helix</keyword>
<evidence type="ECO:0000256" key="12">
    <source>
        <dbReference type="PIRSR" id="PIRSR602117-2"/>
    </source>
</evidence>
<keyword evidence="5 11" id="KW-0862">Zinc</keyword>
<keyword evidence="7" id="KW-0238">DNA-binding</keyword>
<feature type="binding site" evidence="11">
    <location>
        <position position="238"/>
    </location>
    <ligand>
        <name>Zn(2+)</name>
        <dbReference type="ChEBI" id="CHEBI:29105"/>
    </ligand>
</feature>
<keyword evidence="10" id="KW-0539">Nucleus</keyword>
<evidence type="ECO:0000256" key="1">
    <source>
        <dbReference type="ARBA" id="ARBA00004123"/>
    </source>
</evidence>
<evidence type="ECO:0000256" key="11">
    <source>
        <dbReference type="PIRSR" id="PIRSR602117-1"/>
    </source>
</evidence>
<keyword evidence="4 11" id="KW-0479">Metal-binding</keyword>
<evidence type="ECO:0000256" key="2">
    <source>
        <dbReference type="ARBA" id="ARBA00006167"/>
    </source>
</evidence>
<organism evidence="16 17">
    <name type="scientific">Arctia plantaginis</name>
    <name type="common">Wood tiger moth</name>
    <name type="synonym">Phalaena plantaginis</name>
    <dbReference type="NCBI Taxonomy" id="874455"/>
    <lineage>
        <taxon>Eukaryota</taxon>
        <taxon>Metazoa</taxon>
        <taxon>Ecdysozoa</taxon>
        <taxon>Arthropoda</taxon>
        <taxon>Hexapoda</taxon>
        <taxon>Insecta</taxon>
        <taxon>Pterygota</taxon>
        <taxon>Neoptera</taxon>
        <taxon>Endopterygota</taxon>
        <taxon>Lepidoptera</taxon>
        <taxon>Glossata</taxon>
        <taxon>Ditrysia</taxon>
        <taxon>Noctuoidea</taxon>
        <taxon>Erebidae</taxon>
        <taxon>Arctiinae</taxon>
        <taxon>Arctia</taxon>
    </lineage>
</organism>